<dbReference type="Proteomes" id="UP000001693">
    <property type="component" value="Chromosome"/>
</dbReference>
<evidence type="ECO:0000313" key="3">
    <source>
        <dbReference type="Proteomes" id="UP000001693"/>
    </source>
</evidence>
<dbReference type="PANTHER" id="PTHR13369">
    <property type="match status" value="1"/>
</dbReference>
<feature type="domain" description="Methyltransferase" evidence="1">
    <location>
        <begin position="179"/>
        <end position="315"/>
    </location>
</feature>
<organism evidence="2 3">
    <name type="scientific">Leptothrix cholodnii (strain ATCC 51168 / LMG 8142 / SP-6)</name>
    <name type="common">Leptothrix discophora (strain SP-6)</name>
    <dbReference type="NCBI Taxonomy" id="395495"/>
    <lineage>
        <taxon>Bacteria</taxon>
        <taxon>Pseudomonadati</taxon>
        <taxon>Pseudomonadota</taxon>
        <taxon>Betaproteobacteria</taxon>
        <taxon>Burkholderiales</taxon>
        <taxon>Sphaerotilaceae</taxon>
        <taxon>Leptothrix</taxon>
    </lineage>
</organism>
<dbReference type="RefSeq" id="WP_012347413.1">
    <property type="nucleotide sequence ID" value="NC_010524.1"/>
</dbReference>
<evidence type="ECO:0000259" key="1">
    <source>
        <dbReference type="Pfam" id="PF13679"/>
    </source>
</evidence>
<dbReference type="AlphaFoldDB" id="B1Y4U4"/>
<dbReference type="Pfam" id="PF13679">
    <property type="entry name" value="Methyltransf_32"/>
    <property type="match status" value="1"/>
</dbReference>
<dbReference type="KEGG" id="lch:Lcho_2392"/>
<dbReference type="Gene3D" id="3.40.50.150">
    <property type="entry name" value="Vaccinia Virus protein VP39"/>
    <property type="match status" value="1"/>
</dbReference>
<dbReference type="SUPFAM" id="SSF53335">
    <property type="entry name" value="S-adenosyl-L-methionine-dependent methyltransferases"/>
    <property type="match status" value="1"/>
</dbReference>
<name>B1Y4U4_LEPCP</name>
<dbReference type="STRING" id="395495.Lcho_2392"/>
<dbReference type="eggNOG" id="COG2519">
    <property type="taxonomic scope" value="Bacteria"/>
</dbReference>
<dbReference type="GO" id="GO:0005737">
    <property type="term" value="C:cytoplasm"/>
    <property type="evidence" value="ECO:0007669"/>
    <property type="project" value="TreeGrafter"/>
</dbReference>
<protein>
    <recommendedName>
        <fullName evidence="1">Methyltransferase domain-containing protein</fullName>
    </recommendedName>
</protein>
<dbReference type="InterPro" id="IPR029063">
    <property type="entry name" value="SAM-dependent_MTases_sf"/>
</dbReference>
<dbReference type="PANTHER" id="PTHR13369:SF3">
    <property type="entry name" value="METHYLTRANSFERASE DOMAIN-CONTAINING PROTEIN"/>
    <property type="match status" value="1"/>
</dbReference>
<accession>B1Y4U4</accession>
<keyword evidence="3" id="KW-1185">Reference proteome</keyword>
<dbReference type="EMBL" id="CP001013">
    <property type="protein sequence ID" value="ACB34657.1"/>
    <property type="molecule type" value="Genomic_DNA"/>
</dbReference>
<dbReference type="CDD" id="cd02440">
    <property type="entry name" value="AdoMet_MTases"/>
    <property type="match status" value="1"/>
</dbReference>
<sequence>MFTDLIPDSSPTAATAAPDDRARFFRLLTTAVAGGKLVRLTLGQYRGGEAGLERLLVRPITLRDEPCLQMVWRHTTRDITKNPPNAQALALLDELIGASFGHAHMDTDTQEVQLGVRIKGGQPRYRLQVGRRAQAAAPAGDAAQGHNRDKQRPLALERPCWVDLGVATAQGALVPSMARKWKQINKFTEIFGAALAASPLADAPSVRVVDFGCGKAYLTFAMHELLRGLGKQALVTGVELREDLVKLCNRVARQHGHDGLTFDAGDVRSHAVAPMDVMVALHACDIATDYAIHLGLQAGASIIMCSPCCHKQLRPQIKTPAMLRPMLQHGVHLGQEAEMVTDSLRALLLDAAGYDTQVFEFVSLEHTNKNKMILAVRRAKDRPGHAEAIRAQIAEIKAFYGIREQCLETLLTNSSIPTPDMKN</sequence>
<dbReference type="HOGENOM" id="CLU_031012_0_0_4"/>
<dbReference type="OrthoDB" id="5502211at2"/>
<reference evidence="2 3" key="1">
    <citation type="submission" date="2008-03" db="EMBL/GenBank/DDBJ databases">
        <title>Complete sequence of Leptothrix cholodnii SP-6.</title>
        <authorList>
            <consortium name="US DOE Joint Genome Institute"/>
            <person name="Copeland A."/>
            <person name="Lucas S."/>
            <person name="Lapidus A."/>
            <person name="Glavina del Rio T."/>
            <person name="Dalin E."/>
            <person name="Tice H."/>
            <person name="Bruce D."/>
            <person name="Goodwin L."/>
            <person name="Pitluck S."/>
            <person name="Chertkov O."/>
            <person name="Brettin T."/>
            <person name="Detter J.C."/>
            <person name="Han C."/>
            <person name="Kuske C.R."/>
            <person name="Schmutz J."/>
            <person name="Larimer F."/>
            <person name="Land M."/>
            <person name="Hauser L."/>
            <person name="Kyrpides N."/>
            <person name="Lykidis A."/>
            <person name="Emerson D."/>
            <person name="Richardson P."/>
        </authorList>
    </citation>
    <scope>NUCLEOTIDE SEQUENCE [LARGE SCALE GENOMIC DNA]</scope>
    <source>
        <strain evidence="3">ATCC 51168 / LMG 8142 / SP-6</strain>
    </source>
</reference>
<proteinExistence type="predicted"/>
<evidence type="ECO:0000313" key="2">
    <source>
        <dbReference type="EMBL" id="ACB34657.1"/>
    </source>
</evidence>
<dbReference type="InterPro" id="IPR025714">
    <property type="entry name" value="Methyltranfer_dom"/>
</dbReference>
<gene>
    <name evidence="2" type="ordered locus">Lcho_2392</name>
</gene>